<dbReference type="Gene3D" id="2.60.40.2700">
    <property type="match status" value="4"/>
</dbReference>
<keyword evidence="5" id="KW-1185">Reference proteome</keyword>
<evidence type="ECO:0000313" key="3">
    <source>
        <dbReference type="EMBL" id="NYD85614.1"/>
    </source>
</evidence>
<comment type="caution">
    <text evidence="3">The sequence shown here is derived from an EMBL/GenBank/DDBJ whole genome shotgun (WGS) entry which is preliminary data.</text>
</comment>
<evidence type="ECO:0000313" key="5">
    <source>
        <dbReference type="Proteomes" id="UP000618382"/>
    </source>
</evidence>
<evidence type="ECO:0008006" key="6">
    <source>
        <dbReference type="Google" id="ProtNLM"/>
    </source>
</evidence>
<dbReference type="RefSeq" id="WP_140457393.1">
    <property type="nucleotide sequence ID" value="NZ_BAABFI010000015.1"/>
</dbReference>
<sequence length="601" mass="60786">MSPARTRRPAGLTARAHRQLLSAATVLAVAATSLAGALPASADPGTDPTAVVAVADATTDPTADPAPVVAPAEDAPAAEALTAGTASITGTTQVGSVLTAVTTGWPEGATLALEWLRGEEVVGTEGTYTLTPADLGATLALRVTATAEGLEPVSGTSEPTAPVTVGTLTTAVPTLSGTVRVGSAVTAVPGSWSEGTTLAYQWRVDGTAVTGATSATFTPTATHLGKLLSVVVTGSQAGYATATKASTTTKVGAGVLTAATPTISGTARVGSKVTAVRGTWSPAPAYTYQWRADGAAIKGATSSTYTIPASLRGKKLSVSVTGKKTGYSTKAVTSAATAVTATFSTAPTPKVTGTARIGSTLKVTAGTWKPAPTLSYQWKRNGTAIAGATKTSYKLTTADHGKTITVTVTAKRSTYVTTTRTSKPTAKVDVPAATITKNGTFKVGTTIPAGTYISSTTASWCEWELRTNTGTSETGLRGWNLGAGRHVVTITSADKYFRTSGCGTWTRRVDVGATLTKTGANGMYVIGTGPGDLRPGTYRTTGGVKGAECYIAALGDFSGSDASVLESYTGAVPDQVPDEILLDAGLAGFQTQNCVWTRVPD</sequence>
<dbReference type="EMBL" id="JACCBK010000001">
    <property type="protein sequence ID" value="NYD85614.1"/>
    <property type="molecule type" value="Genomic_DNA"/>
</dbReference>
<feature type="chain" id="PRO_5031102920" description="Ig-like domain-containing protein" evidence="1">
    <location>
        <begin position="43"/>
        <end position="601"/>
    </location>
</feature>
<dbReference type="Proteomes" id="UP000577956">
    <property type="component" value="Unassembled WGS sequence"/>
</dbReference>
<reference evidence="3 4" key="1">
    <citation type="submission" date="2020-07" db="EMBL/GenBank/DDBJ databases">
        <title>Sequencing the genomes of 1000 actinobacteria strains.</title>
        <authorList>
            <person name="Klenk H.-P."/>
        </authorList>
    </citation>
    <scope>NUCLEOTIDE SEQUENCE [LARGE SCALE GENOMIC DNA]</scope>
    <source>
        <strain evidence="3 4">DSM 24482</strain>
    </source>
</reference>
<organism evidence="3 4">
    <name type="scientific">Cellulomonas oligotrophica</name>
    <dbReference type="NCBI Taxonomy" id="931536"/>
    <lineage>
        <taxon>Bacteria</taxon>
        <taxon>Bacillati</taxon>
        <taxon>Actinomycetota</taxon>
        <taxon>Actinomycetes</taxon>
        <taxon>Micrococcales</taxon>
        <taxon>Cellulomonadaceae</taxon>
        <taxon>Cellulomonas</taxon>
    </lineage>
</organism>
<dbReference type="Proteomes" id="UP000618382">
    <property type="component" value="Unassembled WGS sequence"/>
</dbReference>
<reference evidence="2 5" key="2">
    <citation type="submission" date="2021-01" db="EMBL/GenBank/DDBJ databases">
        <title>Whole genome shotgun sequence of Cellulomonas oligotrophica NBRC 109435.</title>
        <authorList>
            <person name="Komaki H."/>
            <person name="Tamura T."/>
        </authorList>
    </citation>
    <scope>NUCLEOTIDE SEQUENCE [LARGE SCALE GENOMIC DNA]</scope>
    <source>
        <strain evidence="2 5">NBRC 109435</strain>
    </source>
</reference>
<evidence type="ECO:0000313" key="4">
    <source>
        <dbReference type="Proteomes" id="UP000577956"/>
    </source>
</evidence>
<dbReference type="EMBL" id="BONN01000001">
    <property type="protein sequence ID" value="GIG31377.1"/>
    <property type="molecule type" value="Genomic_DNA"/>
</dbReference>
<keyword evidence="1" id="KW-0732">Signal</keyword>
<accession>A0A7Y9FE00</accession>
<name>A0A7Y9FE00_9CELL</name>
<protein>
    <recommendedName>
        <fullName evidence="6">Ig-like domain-containing protein</fullName>
    </recommendedName>
</protein>
<evidence type="ECO:0000256" key="1">
    <source>
        <dbReference type="SAM" id="SignalP"/>
    </source>
</evidence>
<gene>
    <name evidence="3" type="ORF">BKA21_001163</name>
    <name evidence="2" type="ORF">Col01nite_05360</name>
</gene>
<dbReference type="AlphaFoldDB" id="A0A7Y9FE00"/>
<feature type="signal peptide" evidence="1">
    <location>
        <begin position="1"/>
        <end position="42"/>
    </location>
</feature>
<proteinExistence type="predicted"/>
<evidence type="ECO:0000313" key="2">
    <source>
        <dbReference type="EMBL" id="GIG31377.1"/>
    </source>
</evidence>